<dbReference type="InterPro" id="IPR036390">
    <property type="entry name" value="WH_DNA-bd_sf"/>
</dbReference>
<dbReference type="InterPro" id="IPR009000">
    <property type="entry name" value="Transl_B-barrel_sf"/>
</dbReference>
<dbReference type="InterPro" id="IPR050055">
    <property type="entry name" value="EF-Tu_GTPase"/>
</dbReference>
<evidence type="ECO:0000256" key="8">
    <source>
        <dbReference type="ARBA" id="ARBA00031615"/>
    </source>
</evidence>
<evidence type="ECO:0000256" key="3">
    <source>
        <dbReference type="ARBA" id="ARBA00022490"/>
    </source>
</evidence>
<dbReference type="Pfam" id="PF09106">
    <property type="entry name" value="WHD_2nd_SelB"/>
    <property type="match status" value="1"/>
</dbReference>
<keyword evidence="5" id="KW-0648">Protein biosynthesis</keyword>
<dbReference type="NCBIfam" id="TIGR00231">
    <property type="entry name" value="small_GTP"/>
    <property type="match status" value="1"/>
</dbReference>
<evidence type="ECO:0000256" key="7">
    <source>
        <dbReference type="ARBA" id="ARBA00025526"/>
    </source>
</evidence>
<accession>A0A7D3XJK2</accession>
<evidence type="ECO:0000313" key="11">
    <source>
        <dbReference type="Proteomes" id="UP000503088"/>
    </source>
</evidence>
<evidence type="ECO:0000256" key="4">
    <source>
        <dbReference type="ARBA" id="ARBA00022741"/>
    </source>
</evidence>
<reference evidence="10 11" key="1">
    <citation type="submission" date="2020-01" db="EMBL/GenBank/DDBJ databases">
        <authorList>
            <person name="Gulvik C.A."/>
            <person name="Batra D.G."/>
        </authorList>
    </citation>
    <scope>NUCLEOTIDE SEQUENCE [LARGE SCALE GENOMIC DNA]</scope>
    <source>
        <strain evidence="10 11">W9323</strain>
    </source>
</reference>
<dbReference type="SUPFAM" id="SSF50465">
    <property type="entry name" value="EF-Tu/eEF-1alpha/eIF2-gamma C-terminal domain"/>
    <property type="match status" value="1"/>
</dbReference>
<dbReference type="SUPFAM" id="SSF46785">
    <property type="entry name" value="Winged helix' DNA-binding domain"/>
    <property type="match status" value="2"/>
</dbReference>
<proteinExistence type="predicted"/>
<dbReference type="GO" id="GO:0003723">
    <property type="term" value="F:RNA binding"/>
    <property type="evidence" value="ECO:0007669"/>
    <property type="project" value="InterPro"/>
</dbReference>
<protein>
    <recommendedName>
        <fullName evidence="2">Selenocysteine-specific elongation factor</fullName>
    </recommendedName>
    <alternativeName>
        <fullName evidence="8">SelB translation factor</fullName>
    </alternativeName>
</protein>
<sequence>MTTHHFTLGTAGHIDHGKTTLTRALTGVDTDSLKEEKERNISIEPGFAPLQLPSGLHTSIVDVPGHERFIRQMVSGVAGIDFVLFVIAADDGVMPQTREHLAILDLLGLKAGLIVLSKIDQADPELLPLIEEDIREIMSHTFLEGAPVLKVSSKTGEGIESLRQELDRSLSLLSPRKSKAPFRFPIDRVFTVDGAGTVTTGTIQSGSISAGDTMVLLPTNHKVKVRQLQVHHKTVDTAYAGQRVALNLTHIRKEEISRGQTLAGENTWTTTQRMDIQASLLPDLSFSLKQRHLVTLMIGTSEVSADLILYDRKEWTPGDKIFASLRLHQPVVAARGDRFILRRPTPSATVGGGWVIVPDAKPHKINPATAELIQTWMNASLAERILEKLSSQDLLQTPDTLARSLQEPETDIRNELEILHQKEKVIQLNAFYASRSVMELNEISIQDRLKDFHRSFPLRPGMSKAEWASRYFPQLPTRTGKLLLDYWEQRGLLRQTEEMVSLFTFRPSVPAPWQDAVEKVIQQIAKDALTPSDWSHYFGKSSIPQDLEDDLYTFLIRQKHLIPLTDTLLVHFSVFQDAVYKVKSFLNQQKTMTMQDAKTLFPLSRKYLVPLLEQMDEQGITKRLDNKRILA</sequence>
<keyword evidence="10" id="KW-0251">Elongation factor</keyword>
<organism evidence="10 11">
    <name type="scientific">Kroppenstedtia pulmonis</name>
    <dbReference type="NCBI Taxonomy" id="1380685"/>
    <lineage>
        <taxon>Bacteria</taxon>
        <taxon>Bacillati</taxon>
        <taxon>Bacillota</taxon>
        <taxon>Bacilli</taxon>
        <taxon>Bacillales</taxon>
        <taxon>Thermoactinomycetaceae</taxon>
        <taxon>Kroppenstedtia</taxon>
    </lineage>
</organism>
<evidence type="ECO:0000259" key="9">
    <source>
        <dbReference type="PROSITE" id="PS51722"/>
    </source>
</evidence>
<dbReference type="CDD" id="cd03696">
    <property type="entry name" value="SelB_II"/>
    <property type="match status" value="1"/>
</dbReference>
<dbReference type="Gene3D" id="2.40.30.10">
    <property type="entry name" value="Translation factors"/>
    <property type="match status" value="1"/>
</dbReference>
<keyword evidence="3" id="KW-0963">Cytoplasm</keyword>
<dbReference type="CDD" id="cd04171">
    <property type="entry name" value="SelB"/>
    <property type="match status" value="1"/>
</dbReference>
<dbReference type="InterPro" id="IPR004535">
    <property type="entry name" value="Transl_elong_SelB"/>
</dbReference>
<keyword evidence="6" id="KW-0342">GTP-binding</keyword>
<dbReference type="GO" id="GO:0005525">
    <property type="term" value="F:GTP binding"/>
    <property type="evidence" value="ECO:0007669"/>
    <property type="project" value="UniProtKB-KW"/>
</dbReference>
<dbReference type="AlphaFoldDB" id="A0A7D3XJK2"/>
<dbReference type="GO" id="GO:0003746">
    <property type="term" value="F:translation elongation factor activity"/>
    <property type="evidence" value="ECO:0007669"/>
    <property type="project" value="UniProtKB-KW"/>
</dbReference>
<dbReference type="Pfam" id="PF09107">
    <property type="entry name" value="WHD_3rd_SelB"/>
    <property type="match status" value="1"/>
</dbReference>
<dbReference type="Gene3D" id="3.40.50.300">
    <property type="entry name" value="P-loop containing nucleotide triphosphate hydrolases"/>
    <property type="match status" value="1"/>
</dbReference>
<evidence type="ECO:0000256" key="2">
    <source>
        <dbReference type="ARBA" id="ARBA00015953"/>
    </source>
</evidence>
<name>A0A7D3XJK2_9BACL</name>
<dbReference type="Gene3D" id="1.10.10.2770">
    <property type="match status" value="1"/>
</dbReference>
<keyword evidence="11" id="KW-1185">Reference proteome</keyword>
<dbReference type="PANTHER" id="PTHR43721:SF11">
    <property type="entry name" value="SELENOCYSTEINE-SPECIFIC ELONGATION FACTOR"/>
    <property type="match status" value="1"/>
</dbReference>
<dbReference type="InterPro" id="IPR057335">
    <property type="entry name" value="Beta-barrel_SelB"/>
</dbReference>
<evidence type="ECO:0000256" key="6">
    <source>
        <dbReference type="ARBA" id="ARBA00023134"/>
    </source>
</evidence>
<evidence type="ECO:0000313" key="10">
    <source>
        <dbReference type="EMBL" id="QKG84899.1"/>
    </source>
</evidence>
<gene>
    <name evidence="10" type="primary">selB</name>
    <name evidence="10" type="ORF">GXN76_10750</name>
</gene>
<dbReference type="KEGG" id="kpul:GXN76_10750"/>
<dbReference type="InterPro" id="IPR015191">
    <property type="entry name" value="SelB_WHD4"/>
</dbReference>
<dbReference type="Pfam" id="PF25461">
    <property type="entry name" value="Beta-barrel_SelB"/>
    <property type="match status" value="1"/>
</dbReference>
<dbReference type="RefSeq" id="WP_173223041.1">
    <property type="nucleotide sequence ID" value="NZ_CP048104.1"/>
</dbReference>
<dbReference type="NCBIfam" id="TIGR00475">
    <property type="entry name" value="selB"/>
    <property type="match status" value="1"/>
</dbReference>
<dbReference type="Pfam" id="PF03144">
    <property type="entry name" value="GTP_EFTU_D2"/>
    <property type="match status" value="1"/>
</dbReference>
<dbReference type="Pfam" id="PF00009">
    <property type="entry name" value="GTP_EFTU"/>
    <property type="match status" value="1"/>
</dbReference>
<dbReference type="InterPro" id="IPR004161">
    <property type="entry name" value="EFTu-like_2"/>
</dbReference>
<dbReference type="CDD" id="cd15491">
    <property type="entry name" value="selB_III"/>
    <property type="match status" value="1"/>
</dbReference>
<dbReference type="PRINTS" id="PR00315">
    <property type="entry name" value="ELONGATNFCT"/>
</dbReference>
<dbReference type="PANTHER" id="PTHR43721">
    <property type="entry name" value="ELONGATION FACTOR TU-RELATED"/>
    <property type="match status" value="1"/>
</dbReference>
<dbReference type="SUPFAM" id="SSF50447">
    <property type="entry name" value="Translation proteins"/>
    <property type="match status" value="1"/>
</dbReference>
<dbReference type="Gene3D" id="1.10.10.10">
    <property type="entry name" value="Winged helix-like DNA-binding domain superfamily/Winged helix DNA-binding domain"/>
    <property type="match status" value="1"/>
</dbReference>
<dbReference type="InterPro" id="IPR036388">
    <property type="entry name" value="WH-like_DNA-bd_sf"/>
</dbReference>
<dbReference type="Proteomes" id="UP000503088">
    <property type="component" value="Chromosome"/>
</dbReference>
<dbReference type="PROSITE" id="PS51722">
    <property type="entry name" value="G_TR_2"/>
    <property type="match status" value="1"/>
</dbReference>
<feature type="domain" description="Tr-type G" evidence="9">
    <location>
        <begin position="3"/>
        <end position="176"/>
    </location>
</feature>
<dbReference type="InterPro" id="IPR005225">
    <property type="entry name" value="Small_GTP-bd"/>
</dbReference>
<dbReference type="GO" id="GO:0003924">
    <property type="term" value="F:GTPase activity"/>
    <property type="evidence" value="ECO:0007669"/>
    <property type="project" value="InterPro"/>
</dbReference>
<dbReference type="GO" id="GO:0005737">
    <property type="term" value="C:cytoplasm"/>
    <property type="evidence" value="ECO:0007669"/>
    <property type="project" value="UniProtKB-SubCell"/>
</dbReference>
<keyword evidence="4" id="KW-0547">Nucleotide-binding</keyword>
<dbReference type="InterPro" id="IPR027417">
    <property type="entry name" value="P-loop_NTPase"/>
</dbReference>
<dbReference type="InterPro" id="IPR015190">
    <property type="entry name" value="Elong_fac_SelB-wing-hlx_typ-2"/>
</dbReference>
<evidence type="ECO:0000256" key="5">
    <source>
        <dbReference type="ARBA" id="ARBA00022917"/>
    </source>
</evidence>
<evidence type="ECO:0000256" key="1">
    <source>
        <dbReference type="ARBA" id="ARBA00004496"/>
    </source>
</evidence>
<dbReference type="InterPro" id="IPR009001">
    <property type="entry name" value="Transl_elong_EF1A/Init_IF2_C"/>
</dbReference>
<dbReference type="EMBL" id="CP048104">
    <property type="protein sequence ID" value="QKG84899.1"/>
    <property type="molecule type" value="Genomic_DNA"/>
</dbReference>
<comment type="function">
    <text evidence="7">Translation factor necessary for the incorporation of selenocysteine into proteins. It probably replaces EF-Tu for the insertion of selenocysteine directed by the UGA codon. SelB binds GTP and GDP.</text>
</comment>
<dbReference type="GO" id="GO:0001514">
    <property type="term" value="P:selenocysteine incorporation"/>
    <property type="evidence" value="ECO:0007669"/>
    <property type="project" value="InterPro"/>
</dbReference>
<dbReference type="InterPro" id="IPR000795">
    <property type="entry name" value="T_Tr_GTP-bd_dom"/>
</dbReference>
<comment type="subcellular location">
    <subcellularLocation>
        <location evidence="1">Cytoplasm</location>
    </subcellularLocation>
</comment>
<dbReference type="SUPFAM" id="SSF52540">
    <property type="entry name" value="P-loop containing nucleoside triphosphate hydrolases"/>
    <property type="match status" value="1"/>
</dbReference>